<reference evidence="2 3" key="1">
    <citation type="submission" date="2019-03" db="EMBL/GenBank/DDBJ databases">
        <title>First draft genome of Liparis tanakae, snailfish: a comprehensive survey of snailfish specific genes.</title>
        <authorList>
            <person name="Kim W."/>
            <person name="Song I."/>
            <person name="Jeong J.-H."/>
            <person name="Kim D."/>
            <person name="Kim S."/>
            <person name="Ryu S."/>
            <person name="Song J.Y."/>
            <person name="Lee S.K."/>
        </authorList>
    </citation>
    <scope>NUCLEOTIDE SEQUENCE [LARGE SCALE GENOMIC DNA]</scope>
    <source>
        <tissue evidence="2">Muscle</tissue>
    </source>
</reference>
<gene>
    <name evidence="2" type="ORF">EYF80_059492</name>
</gene>
<dbReference type="Proteomes" id="UP000314294">
    <property type="component" value="Unassembled WGS sequence"/>
</dbReference>
<feature type="compositionally biased region" description="Gly residues" evidence="1">
    <location>
        <begin position="38"/>
        <end position="50"/>
    </location>
</feature>
<organism evidence="2 3">
    <name type="scientific">Liparis tanakae</name>
    <name type="common">Tanaka's snailfish</name>
    <dbReference type="NCBI Taxonomy" id="230148"/>
    <lineage>
        <taxon>Eukaryota</taxon>
        <taxon>Metazoa</taxon>
        <taxon>Chordata</taxon>
        <taxon>Craniata</taxon>
        <taxon>Vertebrata</taxon>
        <taxon>Euteleostomi</taxon>
        <taxon>Actinopterygii</taxon>
        <taxon>Neopterygii</taxon>
        <taxon>Teleostei</taxon>
        <taxon>Neoteleostei</taxon>
        <taxon>Acanthomorphata</taxon>
        <taxon>Eupercaria</taxon>
        <taxon>Perciformes</taxon>
        <taxon>Cottioidei</taxon>
        <taxon>Cottales</taxon>
        <taxon>Liparidae</taxon>
        <taxon>Liparis</taxon>
    </lineage>
</organism>
<comment type="caution">
    <text evidence="2">The sequence shown here is derived from an EMBL/GenBank/DDBJ whole genome shotgun (WGS) entry which is preliminary data.</text>
</comment>
<sequence length="77" mass="7962">MALKSPSAINEEDSEPKSKRRASKTRLITASRGRGHGEVLGGGGGGGIDGPVGTNGLVEEIQPPLKPLPFLPDQDSE</sequence>
<evidence type="ECO:0000313" key="2">
    <source>
        <dbReference type="EMBL" id="TNN30356.1"/>
    </source>
</evidence>
<name>A0A4Z2EN86_9TELE</name>
<evidence type="ECO:0000313" key="3">
    <source>
        <dbReference type="Proteomes" id="UP000314294"/>
    </source>
</evidence>
<proteinExistence type="predicted"/>
<evidence type="ECO:0000256" key="1">
    <source>
        <dbReference type="SAM" id="MobiDB-lite"/>
    </source>
</evidence>
<dbReference type="EMBL" id="SRLO01004582">
    <property type="protein sequence ID" value="TNN30356.1"/>
    <property type="molecule type" value="Genomic_DNA"/>
</dbReference>
<protein>
    <submittedName>
        <fullName evidence="2">Uncharacterized protein</fullName>
    </submittedName>
</protein>
<dbReference type="AlphaFoldDB" id="A0A4Z2EN86"/>
<feature type="region of interest" description="Disordered" evidence="1">
    <location>
        <begin position="1"/>
        <end position="77"/>
    </location>
</feature>
<accession>A0A4Z2EN86</accession>
<keyword evidence="3" id="KW-1185">Reference proteome</keyword>